<evidence type="ECO:0000256" key="2">
    <source>
        <dbReference type="ARBA" id="ARBA00022475"/>
    </source>
</evidence>
<protein>
    <submittedName>
        <fullName evidence="8">DUF3817 domain-containing protein</fullName>
    </submittedName>
</protein>
<reference evidence="8" key="1">
    <citation type="journal article" date="2021" name="Nat. Microbiol.">
        <title>Cocultivation of an ultrasmall environmental parasitic bacterium with lytic ability against bacteria associated with wastewater foams.</title>
        <authorList>
            <person name="Batinovic S."/>
            <person name="Rose J.J.A."/>
            <person name="Ratcliffe J."/>
            <person name="Seviour R.J."/>
            <person name="Petrovski S."/>
        </authorList>
    </citation>
    <scope>NUCLEOTIDE SEQUENCE</scope>
    <source>
        <strain evidence="8">CON9</strain>
    </source>
</reference>
<dbReference type="RefSeq" id="WP_213248478.1">
    <property type="nucleotide sequence ID" value="NZ_CP045806.1"/>
</dbReference>
<evidence type="ECO:0000256" key="1">
    <source>
        <dbReference type="ARBA" id="ARBA00004651"/>
    </source>
</evidence>
<evidence type="ECO:0000259" key="7">
    <source>
        <dbReference type="Pfam" id="PF12823"/>
    </source>
</evidence>
<organism evidence="8 9">
    <name type="scientific">Gordonia pseudamarae</name>
    <dbReference type="NCBI Taxonomy" id="2831662"/>
    <lineage>
        <taxon>Bacteria</taxon>
        <taxon>Bacillati</taxon>
        <taxon>Actinomycetota</taxon>
        <taxon>Actinomycetes</taxon>
        <taxon>Mycobacteriales</taxon>
        <taxon>Gordoniaceae</taxon>
        <taxon>Gordonia</taxon>
    </lineage>
</organism>
<sequence length="114" mass="12835">MSETSTSKPTASTASVTSALLRYRVLAWITGLWLLLLVAELTLKYGFDVDALDFVPIVHGWVYFVYLIMAVDLAIKVRWPAGKIVWTALAGTIPFLSFFVEHQRTKEVKQQFGI</sequence>
<evidence type="ECO:0000313" key="8">
    <source>
        <dbReference type="EMBL" id="QHN34885.1"/>
    </source>
</evidence>
<gene>
    <name evidence="8" type="ORF">GII31_08240</name>
</gene>
<dbReference type="PANTHER" id="PTHR40077">
    <property type="entry name" value="MEMBRANE PROTEIN-RELATED"/>
    <property type="match status" value="1"/>
</dbReference>
<keyword evidence="5 6" id="KW-0472">Membrane</keyword>
<keyword evidence="2" id="KW-1003">Cell membrane</keyword>
<dbReference type="InterPro" id="IPR023845">
    <property type="entry name" value="DUF3817_TM"/>
</dbReference>
<feature type="domain" description="DUF3817" evidence="7">
    <location>
        <begin position="21"/>
        <end position="105"/>
    </location>
</feature>
<feature type="transmembrane region" description="Helical" evidence="6">
    <location>
        <begin position="25"/>
        <end position="43"/>
    </location>
</feature>
<evidence type="ECO:0000256" key="3">
    <source>
        <dbReference type="ARBA" id="ARBA00022692"/>
    </source>
</evidence>
<evidence type="ECO:0000313" key="9">
    <source>
        <dbReference type="Proteomes" id="UP001059836"/>
    </source>
</evidence>
<accession>A0ABX6IHW9</accession>
<dbReference type="Proteomes" id="UP001059836">
    <property type="component" value="Chromosome"/>
</dbReference>
<dbReference type="Pfam" id="PF12823">
    <property type="entry name" value="DUF3817"/>
    <property type="match status" value="1"/>
</dbReference>
<name>A0ABX6IHW9_9ACTN</name>
<evidence type="ECO:0000256" key="4">
    <source>
        <dbReference type="ARBA" id="ARBA00022989"/>
    </source>
</evidence>
<feature type="transmembrane region" description="Helical" evidence="6">
    <location>
        <begin position="55"/>
        <end position="75"/>
    </location>
</feature>
<evidence type="ECO:0000256" key="6">
    <source>
        <dbReference type="SAM" id="Phobius"/>
    </source>
</evidence>
<dbReference type="NCBIfam" id="TIGR03954">
    <property type="entry name" value="integ_memb_HG"/>
    <property type="match status" value="1"/>
</dbReference>
<proteinExistence type="predicted"/>
<keyword evidence="3 6" id="KW-0812">Transmembrane</keyword>
<evidence type="ECO:0000256" key="5">
    <source>
        <dbReference type="ARBA" id="ARBA00023136"/>
    </source>
</evidence>
<dbReference type="PANTHER" id="PTHR40077:SF2">
    <property type="entry name" value="MEMBRANE PROTEIN"/>
    <property type="match status" value="1"/>
</dbReference>
<comment type="subcellular location">
    <subcellularLocation>
        <location evidence="1">Cell membrane</location>
        <topology evidence="1">Multi-pass membrane protein</topology>
    </subcellularLocation>
</comment>
<keyword evidence="9" id="KW-1185">Reference proteome</keyword>
<dbReference type="EMBL" id="CP045809">
    <property type="protein sequence ID" value="QHN34885.1"/>
    <property type="molecule type" value="Genomic_DNA"/>
</dbReference>
<keyword evidence="4 6" id="KW-1133">Transmembrane helix</keyword>